<dbReference type="EMBL" id="QXDJ01000004">
    <property type="protein sequence ID" value="RII33327.1"/>
    <property type="molecule type" value="Genomic_DNA"/>
</dbReference>
<keyword evidence="6 8" id="KW-0472">Membrane</keyword>
<keyword evidence="4 8" id="KW-0812">Transmembrane</keyword>
<dbReference type="InterPro" id="IPR034746">
    <property type="entry name" value="POTRA"/>
</dbReference>
<accession>A0A1V4INU6</accession>
<dbReference type="RefSeq" id="WP_079440074.1">
    <property type="nucleotide sequence ID" value="NZ_MZGT01000030.1"/>
</dbReference>
<evidence type="ECO:0000256" key="6">
    <source>
        <dbReference type="ARBA" id="ARBA00023136"/>
    </source>
</evidence>
<keyword evidence="12" id="KW-1185">Reference proteome</keyword>
<dbReference type="GO" id="GO:0005886">
    <property type="term" value="C:plasma membrane"/>
    <property type="evidence" value="ECO:0007669"/>
    <property type="project" value="TreeGrafter"/>
</dbReference>
<organism evidence="10 12">
    <name type="scientific">Clostridium chromiireducens</name>
    <dbReference type="NCBI Taxonomy" id="225345"/>
    <lineage>
        <taxon>Bacteria</taxon>
        <taxon>Bacillati</taxon>
        <taxon>Bacillota</taxon>
        <taxon>Clostridia</taxon>
        <taxon>Eubacteriales</taxon>
        <taxon>Clostridiaceae</taxon>
        <taxon>Clostridium</taxon>
    </lineage>
</organism>
<evidence type="ECO:0000256" key="5">
    <source>
        <dbReference type="ARBA" id="ARBA00022989"/>
    </source>
</evidence>
<comment type="caution">
    <text evidence="10">The sequence shown here is derived from an EMBL/GenBank/DDBJ whole genome shotgun (WGS) entry which is preliminary data.</text>
</comment>
<dbReference type="PANTHER" id="PTHR37820:SF1">
    <property type="entry name" value="CELL DIVISION PROTEIN FTSQ"/>
    <property type="match status" value="1"/>
</dbReference>
<dbReference type="Proteomes" id="UP000265930">
    <property type="component" value="Unassembled WGS sequence"/>
</dbReference>
<proteinExistence type="predicted"/>
<evidence type="ECO:0000256" key="3">
    <source>
        <dbReference type="ARBA" id="ARBA00022618"/>
    </source>
</evidence>
<comment type="subcellular location">
    <subcellularLocation>
        <location evidence="1">Membrane</location>
    </subcellularLocation>
</comment>
<keyword evidence="7" id="KW-0131">Cell cycle</keyword>
<protein>
    <submittedName>
        <fullName evidence="10">Cell division protein DivIB</fullName>
    </submittedName>
    <submittedName>
        <fullName evidence="11">Peptidase S49</fullName>
    </submittedName>
</protein>
<feature type="domain" description="POTRA" evidence="9">
    <location>
        <begin position="43"/>
        <end position="111"/>
    </location>
</feature>
<reference evidence="11 13" key="2">
    <citation type="submission" date="2018-08" db="EMBL/GenBank/DDBJ databases">
        <title>Genome of Clostridium chromiireducens C1, DSM12136.</title>
        <authorList>
            <person name="Xing M."/>
            <person name="Wei Y."/>
            <person name="Ang E.L."/>
            <person name="Zhao H."/>
            <person name="Zhang Y."/>
        </authorList>
    </citation>
    <scope>NUCLEOTIDE SEQUENCE [LARGE SCALE GENOMIC DNA]</scope>
    <source>
        <strain evidence="11 13">C1</strain>
    </source>
</reference>
<dbReference type="Proteomes" id="UP000191056">
    <property type="component" value="Unassembled WGS sequence"/>
</dbReference>
<dbReference type="GO" id="GO:0051301">
    <property type="term" value="P:cell division"/>
    <property type="evidence" value="ECO:0007669"/>
    <property type="project" value="UniProtKB-KW"/>
</dbReference>
<dbReference type="Pfam" id="PF08478">
    <property type="entry name" value="POTRA_1"/>
    <property type="match status" value="1"/>
</dbReference>
<evidence type="ECO:0000259" key="9">
    <source>
        <dbReference type="PROSITE" id="PS51779"/>
    </source>
</evidence>
<feature type="transmembrane region" description="Helical" evidence="8">
    <location>
        <begin position="21"/>
        <end position="38"/>
    </location>
</feature>
<evidence type="ECO:0000313" key="11">
    <source>
        <dbReference type="EMBL" id="RII33327.1"/>
    </source>
</evidence>
<evidence type="ECO:0000256" key="8">
    <source>
        <dbReference type="SAM" id="Phobius"/>
    </source>
</evidence>
<keyword evidence="5 8" id="KW-1133">Transmembrane helix</keyword>
<evidence type="ECO:0000313" key="10">
    <source>
        <dbReference type="EMBL" id="OPJ61470.1"/>
    </source>
</evidence>
<evidence type="ECO:0000256" key="2">
    <source>
        <dbReference type="ARBA" id="ARBA00022475"/>
    </source>
</evidence>
<reference evidence="10 12" key="1">
    <citation type="submission" date="2017-03" db="EMBL/GenBank/DDBJ databases">
        <title>Genome sequence of Clostridium chromiireducens DSM 23318.</title>
        <authorList>
            <person name="Poehlein A."/>
            <person name="Daniel R."/>
        </authorList>
    </citation>
    <scope>NUCLEOTIDE SEQUENCE [LARGE SCALE GENOMIC DNA]</scope>
    <source>
        <strain evidence="10 12">DSM 23318</strain>
    </source>
</reference>
<evidence type="ECO:0000256" key="1">
    <source>
        <dbReference type="ARBA" id="ARBA00004370"/>
    </source>
</evidence>
<dbReference type="AlphaFoldDB" id="A0A1V4INU6"/>
<keyword evidence="3 10" id="KW-0132">Cell division</keyword>
<evidence type="ECO:0000256" key="7">
    <source>
        <dbReference type="ARBA" id="ARBA00023306"/>
    </source>
</evidence>
<evidence type="ECO:0000313" key="13">
    <source>
        <dbReference type="Proteomes" id="UP000265930"/>
    </source>
</evidence>
<evidence type="ECO:0000256" key="4">
    <source>
        <dbReference type="ARBA" id="ARBA00022692"/>
    </source>
</evidence>
<dbReference type="PANTHER" id="PTHR37820">
    <property type="entry name" value="CELL DIVISION PROTEIN DIVIB"/>
    <property type="match status" value="1"/>
</dbReference>
<dbReference type="OrthoDB" id="1953902at2"/>
<dbReference type="PROSITE" id="PS51779">
    <property type="entry name" value="POTRA"/>
    <property type="match status" value="1"/>
</dbReference>
<dbReference type="STRING" id="225345.CLCHR_24500"/>
<keyword evidence="2" id="KW-1003">Cell membrane</keyword>
<dbReference type="Gene3D" id="3.10.20.310">
    <property type="entry name" value="membrane protein fhac"/>
    <property type="match status" value="1"/>
</dbReference>
<dbReference type="InterPro" id="IPR013685">
    <property type="entry name" value="POTRA_FtsQ_type"/>
</dbReference>
<evidence type="ECO:0000313" key="12">
    <source>
        <dbReference type="Proteomes" id="UP000191056"/>
    </source>
</evidence>
<dbReference type="InterPro" id="IPR050487">
    <property type="entry name" value="FtsQ_DivIB"/>
</dbReference>
<gene>
    <name evidence="10" type="primary">divIB</name>
    <name evidence="10" type="ORF">CLCHR_24500</name>
    <name evidence="11" type="ORF">D2A34_16385</name>
</gene>
<name>A0A1V4INU6_9CLOT</name>
<sequence length="252" mass="28989">MIKQRNNKLILKAQKKRRVKKIIMISIILMIGGIVFATKSDFFIIKKVSIVGNPIMSGEDVKKRTENLIGQNILFINKQNITNEAKKNPYVQNIEISKTYPKQVNIKVLEKQGLYYVEKDGYYYILDSECNLLEKTDNIENRNLVNIIGMNLKDVEPGKKTIDDDRTIKILDIFFQIINKNPTNYNINYIDISDLMNIKVCVGQVEGRLGNDENIPDKMNKLLHIIENPNIGISKGYVDVGFNGAPVYYKER</sequence>
<dbReference type="EMBL" id="MZGT01000030">
    <property type="protein sequence ID" value="OPJ61470.1"/>
    <property type="molecule type" value="Genomic_DNA"/>
</dbReference>